<reference evidence="4 5" key="1">
    <citation type="submission" date="2019-12" db="EMBL/GenBank/DDBJ databases">
        <authorList>
            <person name="Kim Y.S."/>
        </authorList>
    </citation>
    <scope>NUCLEOTIDE SEQUENCE [LARGE SCALE GENOMIC DNA]</scope>
    <source>
        <strain evidence="4 5">GA093</strain>
    </source>
</reference>
<evidence type="ECO:0000259" key="2">
    <source>
        <dbReference type="Pfam" id="PF00535"/>
    </source>
</evidence>
<evidence type="ECO:0000259" key="3">
    <source>
        <dbReference type="Pfam" id="PF02709"/>
    </source>
</evidence>
<dbReference type="GO" id="GO:0016740">
    <property type="term" value="F:transferase activity"/>
    <property type="evidence" value="ECO:0007669"/>
    <property type="project" value="UniProtKB-KW"/>
</dbReference>
<dbReference type="Gene3D" id="3.90.550.10">
    <property type="entry name" value="Spore Coat Polysaccharide Biosynthesis Protein SpsA, Chain A"/>
    <property type="match status" value="1"/>
</dbReference>
<proteinExistence type="predicted"/>
<dbReference type="EMBL" id="WSTB01000004">
    <property type="protein sequence ID" value="MWB94511.1"/>
    <property type="molecule type" value="Genomic_DNA"/>
</dbReference>
<evidence type="ECO:0000313" key="5">
    <source>
        <dbReference type="Proteomes" id="UP000471501"/>
    </source>
</evidence>
<keyword evidence="1 4" id="KW-0808">Transferase</keyword>
<dbReference type="SUPFAM" id="SSF53448">
    <property type="entry name" value="Nucleotide-diphospho-sugar transferases"/>
    <property type="match status" value="1"/>
</dbReference>
<evidence type="ECO:0000313" key="4">
    <source>
        <dbReference type="EMBL" id="MWB94511.1"/>
    </source>
</evidence>
<accession>A0A6I4NK28</accession>
<dbReference type="Proteomes" id="UP000471501">
    <property type="component" value="Unassembled WGS sequence"/>
</dbReference>
<dbReference type="AlphaFoldDB" id="A0A6I4NK28"/>
<dbReference type="Pfam" id="PF00535">
    <property type="entry name" value="Glycos_transf_2"/>
    <property type="match status" value="1"/>
</dbReference>
<dbReference type="InterPro" id="IPR029044">
    <property type="entry name" value="Nucleotide-diphossugar_trans"/>
</dbReference>
<evidence type="ECO:0000256" key="1">
    <source>
        <dbReference type="ARBA" id="ARBA00022679"/>
    </source>
</evidence>
<name>A0A6I4NK28_9FLAO</name>
<organism evidence="4 5">
    <name type="scientific">Flavobacterium hydrocarbonoxydans</name>
    <dbReference type="NCBI Taxonomy" id="2683249"/>
    <lineage>
        <taxon>Bacteria</taxon>
        <taxon>Pseudomonadati</taxon>
        <taxon>Bacteroidota</taxon>
        <taxon>Flavobacteriia</taxon>
        <taxon>Flavobacteriales</taxon>
        <taxon>Flavobacteriaceae</taxon>
        <taxon>Flavobacterium</taxon>
    </lineage>
</organism>
<sequence>MITVVLTNRNRDLRIIKKCFDSLSMQSNSNFDLYLVDFGSQLDYLISLEKMLLLYTKIRLIKCPVQGQLWNKSRAINIVLKQTNNPYFLVGDIDMIFRKDFFENLQTIKSLYKAVYFQVGFLGEAESKKEKPFEDYKINHLSSKEATGITLFPTKILKNINGYDEFYHGWGAEDTDVHIRLKNAGQEIVFYDKDIFLLHQWHSKKYRSKESTEPFHSKLEKINHAYIQISQRNKITKVNLDNEWGILPNESDYLKLNDEPDAQISIKPVDTEINALMGQLDNFDKKLASIRIEDVGFKDNVRNFTKKILRKKHFNFLPLPIVNDIILQEIIQKYKNVAYQYNFDKSNKIIIVKINFNYNNQSGKTST</sequence>
<dbReference type="InterPro" id="IPR001173">
    <property type="entry name" value="Glyco_trans_2-like"/>
</dbReference>
<dbReference type="RefSeq" id="WP_160374487.1">
    <property type="nucleotide sequence ID" value="NZ_WSTB01000004.1"/>
</dbReference>
<protein>
    <submittedName>
        <fullName evidence="4">Glycosyltransferase</fullName>
    </submittedName>
</protein>
<comment type="caution">
    <text evidence="4">The sequence shown here is derived from an EMBL/GenBank/DDBJ whole genome shotgun (WGS) entry which is preliminary data.</text>
</comment>
<dbReference type="InterPro" id="IPR027791">
    <property type="entry name" value="Galactosyl_T_C"/>
</dbReference>
<dbReference type="Pfam" id="PF02709">
    <property type="entry name" value="Glyco_transf_7C"/>
    <property type="match status" value="1"/>
</dbReference>
<gene>
    <name evidence="4" type="ORF">GON26_09055</name>
</gene>
<feature type="domain" description="Glycosyltransferase 2-like" evidence="2">
    <location>
        <begin position="3"/>
        <end position="106"/>
    </location>
</feature>
<feature type="domain" description="Galactosyltransferase C-terminal" evidence="3">
    <location>
        <begin position="134"/>
        <end position="195"/>
    </location>
</feature>
<keyword evidence="5" id="KW-1185">Reference proteome</keyword>